<dbReference type="InterPro" id="IPR023465">
    <property type="entry name" value="Riboflavin_kinase_dom_sf"/>
</dbReference>
<feature type="domain" description="Riboflavin kinase" evidence="16">
    <location>
        <begin position="183"/>
        <end position="331"/>
    </location>
</feature>
<accession>A0A4U3L200</accession>
<gene>
    <name evidence="17" type="ORF">FC093_14445</name>
</gene>
<dbReference type="InterPro" id="IPR002606">
    <property type="entry name" value="Riboflavin_kinase_bac"/>
</dbReference>
<evidence type="ECO:0000256" key="1">
    <source>
        <dbReference type="ARBA" id="ARBA00002121"/>
    </source>
</evidence>
<dbReference type="InterPro" id="IPR015865">
    <property type="entry name" value="Riboflavin_kinase_bac/euk"/>
</dbReference>
<dbReference type="CDD" id="cd02064">
    <property type="entry name" value="FAD_synthetase_N"/>
    <property type="match status" value="1"/>
</dbReference>
<dbReference type="GO" id="GO:0005524">
    <property type="term" value="F:ATP binding"/>
    <property type="evidence" value="ECO:0007669"/>
    <property type="project" value="UniProtKB-UniRule"/>
</dbReference>
<dbReference type="GO" id="GO:0009231">
    <property type="term" value="P:riboflavin biosynthetic process"/>
    <property type="evidence" value="ECO:0007669"/>
    <property type="project" value="InterPro"/>
</dbReference>
<evidence type="ECO:0000256" key="6">
    <source>
        <dbReference type="ARBA" id="ARBA00022679"/>
    </source>
</evidence>
<keyword evidence="4 15" id="KW-0285">Flavoprotein</keyword>
<evidence type="ECO:0000256" key="8">
    <source>
        <dbReference type="ARBA" id="ARBA00022741"/>
    </source>
</evidence>
<dbReference type="InterPro" id="IPR004821">
    <property type="entry name" value="Cyt_trans-like"/>
</dbReference>
<dbReference type="SMART" id="SM00904">
    <property type="entry name" value="Flavokinase"/>
    <property type="match status" value="1"/>
</dbReference>
<dbReference type="NCBIfam" id="NF004160">
    <property type="entry name" value="PRK05627.1-3"/>
    <property type="match status" value="1"/>
</dbReference>
<dbReference type="Proteomes" id="UP000305848">
    <property type="component" value="Unassembled WGS sequence"/>
</dbReference>
<dbReference type="PANTHER" id="PTHR22749">
    <property type="entry name" value="RIBOFLAVIN KINASE/FMN ADENYLYLTRANSFERASE"/>
    <property type="match status" value="1"/>
</dbReference>
<dbReference type="InterPro" id="IPR015864">
    <property type="entry name" value="FAD_synthase"/>
</dbReference>
<evidence type="ECO:0000259" key="16">
    <source>
        <dbReference type="SMART" id="SM00904"/>
    </source>
</evidence>
<protein>
    <recommendedName>
        <fullName evidence="15">Riboflavin biosynthesis protein</fullName>
    </recommendedName>
    <domain>
        <recommendedName>
            <fullName evidence="15">Riboflavin kinase</fullName>
            <ecNumber evidence="15">2.7.1.26</ecNumber>
        </recommendedName>
        <alternativeName>
            <fullName evidence="15">Flavokinase</fullName>
        </alternativeName>
    </domain>
    <domain>
        <recommendedName>
            <fullName evidence="15">FMN adenylyltransferase</fullName>
            <ecNumber evidence="15">2.7.7.2</ecNumber>
        </recommendedName>
        <alternativeName>
            <fullName evidence="15">FAD pyrophosphorylase</fullName>
        </alternativeName>
        <alternativeName>
            <fullName evidence="15">FAD synthase</fullName>
        </alternativeName>
    </domain>
</protein>
<dbReference type="Pfam" id="PF06574">
    <property type="entry name" value="FAD_syn"/>
    <property type="match status" value="1"/>
</dbReference>
<dbReference type="EC" id="2.7.1.26" evidence="15"/>
<evidence type="ECO:0000256" key="12">
    <source>
        <dbReference type="ARBA" id="ARBA00023268"/>
    </source>
</evidence>
<evidence type="ECO:0000256" key="13">
    <source>
        <dbReference type="ARBA" id="ARBA00047880"/>
    </source>
</evidence>
<dbReference type="InterPro" id="IPR023468">
    <property type="entry name" value="Riboflavin_kinase"/>
</dbReference>
<evidence type="ECO:0000256" key="10">
    <source>
        <dbReference type="ARBA" id="ARBA00022827"/>
    </source>
</evidence>
<comment type="function">
    <text evidence="1">Catalyzes the phosphorylation of riboflavin to FMN followed by the adenylation of FMN to FAD.</text>
</comment>
<dbReference type="InterPro" id="IPR014729">
    <property type="entry name" value="Rossmann-like_a/b/a_fold"/>
</dbReference>
<evidence type="ECO:0000256" key="11">
    <source>
        <dbReference type="ARBA" id="ARBA00022840"/>
    </source>
</evidence>
<name>A0A4U3L200_9BACT</name>
<evidence type="ECO:0000256" key="9">
    <source>
        <dbReference type="ARBA" id="ARBA00022777"/>
    </source>
</evidence>
<evidence type="ECO:0000313" key="18">
    <source>
        <dbReference type="Proteomes" id="UP000305848"/>
    </source>
</evidence>
<comment type="pathway">
    <text evidence="3 15">Cofactor biosynthesis; FMN biosynthesis; FMN from riboflavin (ATP route): step 1/1.</text>
</comment>
<comment type="catalytic activity">
    <reaction evidence="13 15">
        <text>riboflavin + ATP = FMN + ADP + H(+)</text>
        <dbReference type="Rhea" id="RHEA:14357"/>
        <dbReference type="ChEBI" id="CHEBI:15378"/>
        <dbReference type="ChEBI" id="CHEBI:30616"/>
        <dbReference type="ChEBI" id="CHEBI:57986"/>
        <dbReference type="ChEBI" id="CHEBI:58210"/>
        <dbReference type="ChEBI" id="CHEBI:456216"/>
        <dbReference type="EC" id="2.7.1.26"/>
    </reaction>
</comment>
<evidence type="ECO:0000256" key="14">
    <source>
        <dbReference type="ARBA" id="ARBA00049494"/>
    </source>
</evidence>
<evidence type="ECO:0000256" key="3">
    <source>
        <dbReference type="ARBA" id="ARBA00005201"/>
    </source>
</evidence>
<dbReference type="GO" id="GO:0006747">
    <property type="term" value="P:FAD biosynthetic process"/>
    <property type="evidence" value="ECO:0007669"/>
    <property type="project" value="UniProtKB-UniRule"/>
</dbReference>
<evidence type="ECO:0000256" key="2">
    <source>
        <dbReference type="ARBA" id="ARBA00004726"/>
    </source>
</evidence>
<dbReference type="UniPathway" id="UPA00277">
    <property type="reaction ID" value="UER00407"/>
</dbReference>
<keyword evidence="5 15" id="KW-0288">FMN</keyword>
<dbReference type="AlphaFoldDB" id="A0A4U3L200"/>
<reference evidence="17 18" key="1">
    <citation type="submission" date="2019-05" db="EMBL/GenBank/DDBJ databases">
        <title>Panacibacter sp. strain 17mud1-8 Genome sequencing and assembly.</title>
        <authorList>
            <person name="Chhetri G."/>
        </authorList>
    </citation>
    <scope>NUCLEOTIDE SEQUENCE [LARGE SCALE GENOMIC DNA]</scope>
    <source>
        <strain evidence="17 18">17mud1-8</strain>
    </source>
</reference>
<comment type="similarity">
    <text evidence="15">Belongs to the ribF family.</text>
</comment>
<dbReference type="GO" id="GO:0008531">
    <property type="term" value="F:riboflavin kinase activity"/>
    <property type="evidence" value="ECO:0007669"/>
    <property type="project" value="UniProtKB-UniRule"/>
</dbReference>
<comment type="pathway">
    <text evidence="2 15">Cofactor biosynthesis; FAD biosynthesis; FAD from FMN: step 1/1.</text>
</comment>
<proteinExistence type="inferred from homology"/>
<evidence type="ECO:0000256" key="5">
    <source>
        <dbReference type="ARBA" id="ARBA00022643"/>
    </source>
</evidence>
<dbReference type="PANTHER" id="PTHR22749:SF6">
    <property type="entry name" value="RIBOFLAVIN KINASE"/>
    <property type="match status" value="1"/>
</dbReference>
<dbReference type="Pfam" id="PF01687">
    <property type="entry name" value="Flavokinase"/>
    <property type="match status" value="1"/>
</dbReference>
<evidence type="ECO:0000256" key="15">
    <source>
        <dbReference type="PIRNR" id="PIRNR004491"/>
    </source>
</evidence>
<dbReference type="EMBL" id="SZQL01000011">
    <property type="protein sequence ID" value="TKK67536.1"/>
    <property type="molecule type" value="Genomic_DNA"/>
</dbReference>
<dbReference type="NCBIfam" id="TIGR00125">
    <property type="entry name" value="cyt_tran_rel"/>
    <property type="match status" value="1"/>
</dbReference>
<evidence type="ECO:0000313" key="17">
    <source>
        <dbReference type="EMBL" id="TKK67536.1"/>
    </source>
</evidence>
<dbReference type="SUPFAM" id="SSF82114">
    <property type="entry name" value="Riboflavin kinase-like"/>
    <property type="match status" value="1"/>
</dbReference>
<dbReference type="GO" id="GO:0009398">
    <property type="term" value="P:FMN biosynthetic process"/>
    <property type="evidence" value="ECO:0007669"/>
    <property type="project" value="UniProtKB-UniRule"/>
</dbReference>
<keyword evidence="8 15" id="KW-0547">Nucleotide-binding</keyword>
<dbReference type="UniPathway" id="UPA00276">
    <property type="reaction ID" value="UER00406"/>
</dbReference>
<dbReference type="PIRSF" id="PIRSF004491">
    <property type="entry name" value="FAD_Synth"/>
    <property type="match status" value="1"/>
</dbReference>
<dbReference type="SUPFAM" id="SSF52374">
    <property type="entry name" value="Nucleotidylyl transferase"/>
    <property type="match status" value="1"/>
</dbReference>
<dbReference type="OrthoDB" id="9803667at2"/>
<keyword evidence="12" id="KW-0511">Multifunctional enzyme</keyword>
<dbReference type="Gene3D" id="2.40.30.30">
    <property type="entry name" value="Riboflavin kinase-like"/>
    <property type="match status" value="1"/>
</dbReference>
<keyword evidence="9 15" id="KW-0418">Kinase</keyword>
<keyword evidence="18" id="KW-1185">Reference proteome</keyword>
<organism evidence="17 18">
    <name type="scientific">Ilyomonas limi</name>
    <dbReference type="NCBI Taxonomy" id="2575867"/>
    <lineage>
        <taxon>Bacteria</taxon>
        <taxon>Pseudomonadati</taxon>
        <taxon>Bacteroidota</taxon>
        <taxon>Chitinophagia</taxon>
        <taxon>Chitinophagales</taxon>
        <taxon>Chitinophagaceae</taxon>
        <taxon>Ilyomonas</taxon>
    </lineage>
</organism>
<comment type="catalytic activity">
    <reaction evidence="14 15">
        <text>FMN + ATP + H(+) = FAD + diphosphate</text>
        <dbReference type="Rhea" id="RHEA:17237"/>
        <dbReference type="ChEBI" id="CHEBI:15378"/>
        <dbReference type="ChEBI" id="CHEBI:30616"/>
        <dbReference type="ChEBI" id="CHEBI:33019"/>
        <dbReference type="ChEBI" id="CHEBI:57692"/>
        <dbReference type="ChEBI" id="CHEBI:58210"/>
        <dbReference type="EC" id="2.7.7.2"/>
    </reaction>
</comment>
<keyword evidence="11 15" id="KW-0067">ATP-binding</keyword>
<dbReference type="GO" id="GO:0003919">
    <property type="term" value="F:FMN adenylyltransferase activity"/>
    <property type="evidence" value="ECO:0007669"/>
    <property type="project" value="UniProtKB-UniRule"/>
</dbReference>
<comment type="caution">
    <text evidence="17">The sequence shown here is derived from an EMBL/GenBank/DDBJ whole genome shotgun (WGS) entry which is preliminary data.</text>
</comment>
<keyword evidence="6 15" id="KW-0808">Transferase</keyword>
<evidence type="ECO:0000256" key="4">
    <source>
        <dbReference type="ARBA" id="ARBA00022630"/>
    </source>
</evidence>
<dbReference type="EC" id="2.7.7.2" evidence="15"/>
<dbReference type="Gene3D" id="3.40.50.620">
    <property type="entry name" value="HUPs"/>
    <property type="match status" value="1"/>
</dbReference>
<dbReference type="FunFam" id="3.40.50.620:FF:000021">
    <property type="entry name" value="Riboflavin biosynthesis protein"/>
    <property type="match status" value="1"/>
</dbReference>
<sequence length="334" mass="37326">MLVHRDLAHLPHFRNAVVTIGTFDGVHAGHRKIIEQLKSEAEKVHGETVIITFHPHPRKVVREGQLAVPILTTLPEKITLLQSLGIDHLVVIPFDAAFSNQGAEEYIQHFLWEKFHPHTVIIGYDHKFGKGRCGDYHLLEKYGKQLGFEVKEIPEHVLNEVIISSTRIREALLKSDVAAANKFLSYTYFFEGLVVMGNQLGRTIGYPTANLEIADKEKLIPGNGVYAVEAEVVRNGHVSDVSSVVSDLGTNLPLTTPHSLKGMMNIGVRPTVDGTKRTIEVNLFDFDKDIYGQTLRVFIKHYIRGEVKFSGLDALKAQLAADKQQALKLLNSEE</sequence>
<keyword evidence="7 15" id="KW-0548">Nucleotidyltransferase</keyword>
<keyword evidence="10 15" id="KW-0274">FAD</keyword>
<evidence type="ECO:0000256" key="7">
    <source>
        <dbReference type="ARBA" id="ARBA00022695"/>
    </source>
</evidence>